<organism evidence="2 3">
    <name type="scientific">Paludibacterium purpuratum</name>
    <dbReference type="NCBI Taxonomy" id="1144873"/>
    <lineage>
        <taxon>Bacteria</taxon>
        <taxon>Pseudomonadati</taxon>
        <taxon>Pseudomonadota</taxon>
        <taxon>Betaproteobacteria</taxon>
        <taxon>Neisseriales</taxon>
        <taxon>Chromobacteriaceae</taxon>
        <taxon>Paludibacterium</taxon>
    </lineage>
</organism>
<feature type="chain" id="PRO_5020203169" evidence="1">
    <location>
        <begin position="19"/>
        <end position="225"/>
    </location>
</feature>
<evidence type="ECO:0000313" key="3">
    <source>
        <dbReference type="Proteomes" id="UP000295611"/>
    </source>
</evidence>
<keyword evidence="3" id="KW-1185">Reference proteome</keyword>
<dbReference type="EMBL" id="SNZP01000011">
    <property type="protein sequence ID" value="TDR76510.1"/>
    <property type="molecule type" value="Genomic_DNA"/>
</dbReference>
<evidence type="ECO:0000313" key="2">
    <source>
        <dbReference type="EMBL" id="TDR76510.1"/>
    </source>
</evidence>
<gene>
    <name evidence="2" type="ORF">DFP86_11193</name>
</gene>
<protein>
    <submittedName>
        <fullName evidence="2">Uncharacterized protein</fullName>
    </submittedName>
</protein>
<name>A0A4R7B3A9_9NEIS</name>
<comment type="caution">
    <text evidence="2">The sequence shown here is derived from an EMBL/GenBank/DDBJ whole genome shotgun (WGS) entry which is preliminary data.</text>
</comment>
<keyword evidence="1" id="KW-0732">Signal</keyword>
<reference evidence="2 3" key="1">
    <citation type="submission" date="2019-03" db="EMBL/GenBank/DDBJ databases">
        <title>Genomic Encyclopedia of Type Strains, Phase III (KMG-III): the genomes of soil and plant-associated and newly described type strains.</title>
        <authorList>
            <person name="Whitman W."/>
        </authorList>
    </citation>
    <scope>NUCLEOTIDE SEQUENCE [LARGE SCALE GENOMIC DNA]</scope>
    <source>
        <strain evidence="2 3">CECT 8976</strain>
    </source>
</reference>
<sequence>MRFLLPLCLLIAAMPCLADDPSPSLSVTGAVVTHQTGDGSTSQTQLGIEALYPTRYGAAYWQDGEGGWLVPAPGGWAALGVAFEPIWSLGGHVSQSLGVARYGFDLPNDGSLSFGYGARLGNSNPGHLFVANLEAPIAKIGRHTLNLWGWASLADRKRRQSLDHQDAQDNGWQLEQSNLMLVVTHPLVGHWTLDGGVGGHWQADQGGHHTAGWQTLVGVTWDWHK</sequence>
<dbReference type="Proteomes" id="UP000295611">
    <property type="component" value="Unassembled WGS sequence"/>
</dbReference>
<dbReference type="OrthoDB" id="8593548at2"/>
<accession>A0A4R7B3A9</accession>
<feature type="signal peptide" evidence="1">
    <location>
        <begin position="1"/>
        <end position="18"/>
    </location>
</feature>
<dbReference type="RefSeq" id="WP_133682230.1">
    <property type="nucleotide sequence ID" value="NZ_SNZP01000011.1"/>
</dbReference>
<evidence type="ECO:0000256" key="1">
    <source>
        <dbReference type="SAM" id="SignalP"/>
    </source>
</evidence>
<proteinExistence type="predicted"/>
<dbReference type="AlphaFoldDB" id="A0A4R7B3A9"/>